<dbReference type="AlphaFoldDB" id="A0A8J3DZM0"/>
<comment type="caution">
    <text evidence="1">The sequence shown here is derived from an EMBL/GenBank/DDBJ whole genome shotgun (WGS) entry which is preliminary data.</text>
</comment>
<dbReference type="Proteomes" id="UP000617531">
    <property type="component" value="Unassembled WGS sequence"/>
</dbReference>
<keyword evidence="2" id="KW-1185">Reference proteome</keyword>
<sequence length="112" mass="12409">MSETLVASDTRVPVALLFAPPGTPHDARVDRWTAEVEQTMTKLFETRAATARQRGVVVVSCDAPVDVLRDADVMRPLRTLMRELGRDLELREVGFVLDGHYLGVTNFVLGES</sequence>
<evidence type="ECO:0000313" key="1">
    <source>
        <dbReference type="EMBL" id="GHF04638.1"/>
    </source>
</evidence>
<name>A0A8J3DZM0_9MICO</name>
<dbReference type="RefSeq" id="WP_191281471.1">
    <property type="nucleotide sequence ID" value="NZ_BNAI01000001.1"/>
</dbReference>
<gene>
    <name evidence="1" type="ORF">GCM10011600_01380</name>
</gene>
<accession>A0A8J3DZM0</accession>
<evidence type="ECO:0000313" key="2">
    <source>
        <dbReference type="Proteomes" id="UP000617531"/>
    </source>
</evidence>
<proteinExistence type="predicted"/>
<reference evidence="1" key="2">
    <citation type="submission" date="2020-09" db="EMBL/GenBank/DDBJ databases">
        <authorList>
            <person name="Sun Q."/>
            <person name="Zhou Y."/>
        </authorList>
    </citation>
    <scope>NUCLEOTIDE SEQUENCE</scope>
    <source>
        <strain evidence="1">CGMCC 1.16548</strain>
    </source>
</reference>
<reference evidence="1" key="1">
    <citation type="journal article" date="2014" name="Int. J. Syst. Evol. Microbiol.">
        <title>Complete genome sequence of Corynebacterium casei LMG S-19264T (=DSM 44701T), isolated from a smear-ripened cheese.</title>
        <authorList>
            <consortium name="US DOE Joint Genome Institute (JGI-PGF)"/>
            <person name="Walter F."/>
            <person name="Albersmeier A."/>
            <person name="Kalinowski J."/>
            <person name="Ruckert C."/>
        </authorList>
    </citation>
    <scope>NUCLEOTIDE SEQUENCE</scope>
    <source>
        <strain evidence="1">CGMCC 1.16548</strain>
    </source>
</reference>
<protein>
    <submittedName>
        <fullName evidence="1">Uncharacterized protein</fullName>
    </submittedName>
</protein>
<organism evidence="1 2">
    <name type="scientific">Pseudolysinimonas yzui</name>
    <dbReference type="NCBI Taxonomy" id="2708254"/>
    <lineage>
        <taxon>Bacteria</taxon>
        <taxon>Bacillati</taxon>
        <taxon>Actinomycetota</taxon>
        <taxon>Actinomycetes</taxon>
        <taxon>Micrococcales</taxon>
        <taxon>Microbacteriaceae</taxon>
        <taxon>Pseudolysinimonas</taxon>
    </lineage>
</organism>
<dbReference type="EMBL" id="BNAI01000001">
    <property type="protein sequence ID" value="GHF04638.1"/>
    <property type="molecule type" value="Genomic_DNA"/>
</dbReference>